<reference evidence="1 2" key="1">
    <citation type="submission" date="2020-08" db="EMBL/GenBank/DDBJ databases">
        <title>The Agave Microbiome: Exploring the role of microbial communities in plant adaptations to desert environments.</title>
        <authorList>
            <person name="Partida-Martinez L.P."/>
        </authorList>
    </citation>
    <scope>NUCLEOTIDE SEQUENCE [LARGE SCALE GENOMIC DNA]</scope>
    <source>
        <strain evidence="1 2">AT3.9</strain>
    </source>
</reference>
<name>A0A7W4VL27_9HYPH</name>
<dbReference type="Proteomes" id="UP000532010">
    <property type="component" value="Unassembled WGS sequence"/>
</dbReference>
<dbReference type="EMBL" id="JACHWB010000002">
    <property type="protein sequence ID" value="MBB3019167.1"/>
    <property type="molecule type" value="Genomic_DNA"/>
</dbReference>
<evidence type="ECO:0000313" key="2">
    <source>
        <dbReference type="Proteomes" id="UP000532010"/>
    </source>
</evidence>
<evidence type="ECO:0000313" key="1">
    <source>
        <dbReference type="EMBL" id="MBB3019167.1"/>
    </source>
</evidence>
<protein>
    <submittedName>
        <fullName evidence="1">Uncharacterized protein</fullName>
    </submittedName>
</protein>
<sequence length="38" mass="4118">MTNQVLSSIVLILACLLDYHAAILSGPSGYPDNRSIRD</sequence>
<dbReference type="AlphaFoldDB" id="A0A7W4VL27"/>
<accession>A0A7W4VL27</accession>
<comment type="caution">
    <text evidence="1">The sequence shown here is derived from an EMBL/GenBank/DDBJ whole genome shotgun (WGS) entry which is preliminary data.</text>
</comment>
<organism evidence="1 2">
    <name type="scientific">Microvirga lupini</name>
    <dbReference type="NCBI Taxonomy" id="420324"/>
    <lineage>
        <taxon>Bacteria</taxon>
        <taxon>Pseudomonadati</taxon>
        <taxon>Pseudomonadota</taxon>
        <taxon>Alphaproteobacteria</taxon>
        <taxon>Hyphomicrobiales</taxon>
        <taxon>Methylobacteriaceae</taxon>
        <taxon>Microvirga</taxon>
    </lineage>
</organism>
<gene>
    <name evidence="1" type="ORF">FHR70_002221</name>
</gene>
<proteinExistence type="predicted"/>
<keyword evidence="2" id="KW-1185">Reference proteome</keyword>